<dbReference type="STRING" id="265072.Mfla_2376"/>
<dbReference type="Gene3D" id="3.40.50.1820">
    <property type="entry name" value="alpha/beta hydrolase"/>
    <property type="match status" value="1"/>
</dbReference>
<accession>Q1GYP6</accession>
<dbReference type="OrthoDB" id="9789573at2"/>
<protein>
    <submittedName>
        <fullName evidence="2">Putative redox protein</fullName>
    </submittedName>
</protein>
<dbReference type="PANTHER" id="PTHR12277:SF81">
    <property type="entry name" value="PROTEIN ABHD13"/>
    <property type="match status" value="1"/>
</dbReference>
<proteinExistence type="predicted"/>
<evidence type="ECO:0000313" key="3">
    <source>
        <dbReference type="Proteomes" id="UP000002440"/>
    </source>
</evidence>
<evidence type="ECO:0000259" key="1">
    <source>
        <dbReference type="Pfam" id="PF12697"/>
    </source>
</evidence>
<dbReference type="PANTHER" id="PTHR12277">
    <property type="entry name" value="ALPHA/BETA HYDROLASE DOMAIN-CONTAINING PROTEIN"/>
    <property type="match status" value="1"/>
</dbReference>
<gene>
    <name evidence="2" type="ordered locus">Mfla_2376</name>
</gene>
<dbReference type="KEGG" id="mfa:Mfla_2376"/>
<dbReference type="HOGENOM" id="CLU_048353_3_3_4"/>
<dbReference type="eggNOG" id="COG1073">
    <property type="taxonomic scope" value="Bacteria"/>
</dbReference>
<dbReference type="Proteomes" id="UP000002440">
    <property type="component" value="Chromosome"/>
</dbReference>
<organism evidence="2 3">
    <name type="scientific">Methylobacillus flagellatus (strain ATCC 51484 / DSM 6875 / VKM B-1610 / KT)</name>
    <dbReference type="NCBI Taxonomy" id="265072"/>
    <lineage>
        <taxon>Bacteria</taxon>
        <taxon>Pseudomonadati</taxon>
        <taxon>Pseudomonadota</taxon>
        <taxon>Betaproteobacteria</taxon>
        <taxon>Nitrosomonadales</taxon>
        <taxon>Methylophilaceae</taxon>
        <taxon>Methylobacillus</taxon>
    </lineage>
</organism>
<name>Q1GYP6_METFK</name>
<dbReference type="InterPro" id="IPR000073">
    <property type="entry name" value="AB_hydrolase_1"/>
</dbReference>
<feature type="domain" description="AB hydrolase-1" evidence="1">
    <location>
        <begin position="55"/>
        <end position="245"/>
    </location>
</feature>
<dbReference type="AlphaFoldDB" id="Q1GYP6"/>
<dbReference type="Pfam" id="PF12697">
    <property type="entry name" value="Abhydrolase_6"/>
    <property type="match status" value="1"/>
</dbReference>
<sequence length="259" mass="28541">MSVLKGSQNVTICNANGLKLAARLELPDIPPRGMAMIAPAFGCTKEILIASRTARRLLQYGIGSLRLDFTGIGQSEGDFSMTNLDTQVEDFVSAADWLRQHVAAPNILIGHSFGGLVALNACHSIPESRACVTIATPESPAHVLEIIGEDKTREIMQGGATSIEVNRQPYVLRRQFADHARQFRLHDTMQRLRVPVLIMHSPRDEMVPMRHAHAIFETARHPKSLLAIEDADHMVSERPAAEFVASTIGLWGMRYLTDG</sequence>
<evidence type="ECO:0000313" key="2">
    <source>
        <dbReference type="EMBL" id="ABE50641.1"/>
    </source>
</evidence>
<dbReference type="SUPFAM" id="SSF53474">
    <property type="entry name" value="alpha/beta-Hydrolases"/>
    <property type="match status" value="1"/>
</dbReference>
<reference evidence="2 3" key="1">
    <citation type="submission" date="2006-03" db="EMBL/GenBank/DDBJ databases">
        <title>Complete sequence of Methylobacillus flagellatus KT.</title>
        <authorList>
            <consortium name="US DOE Joint Genome Institute"/>
            <person name="Copeland A."/>
            <person name="Lucas S."/>
            <person name="Lapidus A."/>
            <person name="Barry K."/>
            <person name="Detter J.C."/>
            <person name="Glavina del Rio T."/>
            <person name="Hammon N."/>
            <person name="Israni S."/>
            <person name="Dalin E."/>
            <person name="Tice H."/>
            <person name="Pitluck S."/>
            <person name="Brettin T."/>
            <person name="Bruce D."/>
            <person name="Han C."/>
            <person name="Tapia R."/>
            <person name="Saunders E."/>
            <person name="Gilna P."/>
            <person name="Schmutz J."/>
            <person name="Larimer F."/>
            <person name="Land M."/>
            <person name="Kyrpides N."/>
            <person name="Anderson I."/>
            <person name="Richardson P."/>
        </authorList>
    </citation>
    <scope>NUCLEOTIDE SEQUENCE [LARGE SCALE GENOMIC DNA]</scope>
    <source>
        <strain evidence="3">KT / ATCC 51484 / DSM 6875</strain>
    </source>
</reference>
<keyword evidence="3" id="KW-1185">Reference proteome</keyword>
<dbReference type="EMBL" id="CP000284">
    <property type="protein sequence ID" value="ABE50641.1"/>
    <property type="molecule type" value="Genomic_DNA"/>
</dbReference>
<dbReference type="InterPro" id="IPR029058">
    <property type="entry name" value="AB_hydrolase_fold"/>
</dbReference>
<dbReference type="RefSeq" id="WP_011480594.1">
    <property type="nucleotide sequence ID" value="NC_007947.1"/>
</dbReference>